<dbReference type="Pfam" id="PF04851">
    <property type="entry name" value="ResIII"/>
    <property type="match status" value="1"/>
</dbReference>
<dbReference type="GO" id="GO:0004386">
    <property type="term" value="F:helicase activity"/>
    <property type="evidence" value="ECO:0007669"/>
    <property type="project" value="UniProtKB-KW"/>
</dbReference>
<dbReference type="InterPro" id="IPR050742">
    <property type="entry name" value="Helicase_Restrict-Modif_Enz"/>
</dbReference>
<dbReference type="PROSITE" id="PS51192">
    <property type="entry name" value="HELICASE_ATP_BIND_1"/>
    <property type="match status" value="1"/>
</dbReference>
<dbReference type="InterPro" id="IPR014001">
    <property type="entry name" value="Helicase_ATP-bd"/>
</dbReference>
<dbReference type="OrthoDB" id="9802848at2"/>
<dbReference type="EMBL" id="CP014224">
    <property type="protein sequence ID" value="ANW95991.1"/>
    <property type="molecule type" value="Genomic_DNA"/>
</dbReference>
<dbReference type="SUPFAM" id="SSF52540">
    <property type="entry name" value="P-loop containing nucleoside triphosphate hydrolases"/>
    <property type="match status" value="1"/>
</dbReference>
<keyword evidence="3" id="KW-0378">Hydrolase</keyword>
<evidence type="ECO:0000259" key="1">
    <source>
        <dbReference type="PROSITE" id="PS51192"/>
    </source>
</evidence>
<feature type="domain" description="Helicase ATP-binding" evidence="1">
    <location>
        <begin position="30"/>
        <end position="182"/>
    </location>
</feature>
<protein>
    <submittedName>
        <fullName evidence="3">DEAD/DEAH box helicase</fullName>
    </submittedName>
</protein>
<dbReference type="KEGG" id="wfu:AXE80_06720"/>
<keyword evidence="3" id="KW-0347">Helicase</keyword>
<keyword evidence="3" id="KW-0547">Nucleotide-binding</keyword>
<evidence type="ECO:0000313" key="4">
    <source>
        <dbReference type="Proteomes" id="UP000092967"/>
    </source>
</evidence>
<dbReference type="STRING" id="1790137.AXE80_06720"/>
<accession>A0A1B1Y5C9</accession>
<dbReference type="GO" id="GO:0003677">
    <property type="term" value="F:DNA binding"/>
    <property type="evidence" value="ECO:0007669"/>
    <property type="project" value="InterPro"/>
</dbReference>
<dbReference type="InterPro" id="IPR006935">
    <property type="entry name" value="Helicase/UvrB_N"/>
</dbReference>
<keyword evidence="4" id="KW-1185">Reference proteome</keyword>
<dbReference type="InterPro" id="IPR001650">
    <property type="entry name" value="Helicase_C-like"/>
</dbReference>
<keyword evidence="3" id="KW-0067">ATP-binding</keyword>
<dbReference type="SMART" id="SM00487">
    <property type="entry name" value="DEXDc"/>
    <property type="match status" value="1"/>
</dbReference>
<dbReference type="Gene3D" id="3.40.50.300">
    <property type="entry name" value="P-loop containing nucleotide triphosphate hydrolases"/>
    <property type="match status" value="2"/>
</dbReference>
<proteinExistence type="predicted"/>
<gene>
    <name evidence="3" type="ORF">AXE80_06720</name>
</gene>
<dbReference type="SMART" id="SM00490">
    <property type="entry name" value="HELICc"/>
    <property type="match status" value="1"/>
</dbReference>
<evidence type="ECO:0000259" key="2">
    <source>
        <dbReference type="PROSITE" id="PS51194"/>
    </source>
</evidence>
<feature type="domain" description="Helicase C-terminal" evidence="2">
    <location>
        <begin position="236"/>
        <end position="419"/>
    </location>
</feature>
<name>A0A1B1Y5C9_9FLAO</name>
<sequence length="505" mass="58806">MEVEIKKTSKNKKELYDYQKENINNVFDKIENKPSNYNLVFQLPTGGGKTVIFSEIARRFIKEKQKKVLILTHRIELSSQTSKMLDEFGVANKVITSDVKSLDDQDEYMCFVAMVETLKNRLNDDLLDMQDVSMVIIDEAHYNSFRKLFKYFQDCFILGVTATPLSSNIKLPMNEIYDELLVGEPISTLIERGFLAKATTYTYDVALGGLKVGINGDYTVKSSDDLYTSNIMQDKLLNAYVEKSLGKKTLIFNNGISTSWHVYDTFKAAGYENVRHLDNTFSKQERSEILRWFKKTPDAILTSVSILTTGFDEPSVDTIILNRATKSITLYYQMIGRGSRVFKDKKNFNVIDLGNNAARFGLWSAPINWKRIFKSPDYYLDNLINDEEIERQFVYDMPKEIREKFKNTEDITFKVKEHYDYAIKRGIKSKVVLDKSVAQHAQMCYENAEDVFEARDLAILLEDDIKDRIKKYSHYMIKSTKNYIMWLEEDYKRKLNTEINMKFKE</sequence>
<dbReference type="RefSeq" id="WP_068825655.1">
    <property type="nucleotide sequence ID" value="NZ_CP014224.1"/>
</dbReference>
<dbReference type="PANTHER" id="PTHR47396:SF1">
    <property type="entry name" value="ATP-DEPENDENT HELICASE IRC3-RELATED"/>
    <property type="match status" value="1"/>
</dbReference>
<dbReference type="Pfam" id="PF00271">
    <property type="entry name" value="Helicase_C"/>
    <property type="match status" value="1"/>
</dbReference>
<dbReference type="GO" id="GO:0005829">
    <property type="term" value="C:cytosol"/>
    <property type="evidence" value="ECO:0007669"/>
    <property type="project" value="TreeGrafter"/>
</dbReference>
<dbReference type="GO" id="GO:0005524">
    <property type="term" value="F:ATP binding"/>
    <property type="evidence" value="ECO:0007669"/>
    <property type="project" value="InterPro"/>
</dbReference>
<dbReference type="Proteomes" id="UP000092967">
    <property type="component" value="Chromosome"/>
</dbReference>
<organism evidence="3 4">
    <name type="scientific">Wenyingzhuangia fucanilytica</name>
    <dbReference type="NCBI Taxonomy" id="1790137"/>
    <lineage>
        <taxon>Bacteria</taxon>
        <taxon>Pseudomonadati</taxon>
        <taxon>Bacteroidota</taxon>
        <taxon>Flavobacteriia</taxon>
        <taxon>Flavobacteriales</taxon>
        <taxon>Flavobacteriaceae</taxon>
        <taxon>Wenyingzhuangia</taxon>
    </lineage>
</organism>
<dbReference type="PROSITE" id="PS51194">
    <property type="entry name" value="HELICASE_CTER"/>
    <property type="match status" value="1"/>
</dbReference>
<dbReference type="InterPro" id="IPR027417">
    <property type="entry name" value="P-loop_NTPase"/>
</dbReference>
<dbReference type="PANTHER" id="PTHR47396">
    <property type="entry name" value="TYPE I RESTRICTION ENZYME ECOKI R PROTEIN"/>
    <property type="match status" value="1"/>
</dbReference>
<evidence type="ECO:0000313" key="3">
    <source>
        <dbReference type="EMBL" id="ANW95991.1"/>
    </source>
</evidence>
<reference evidence="3 4" key="1">
    <citation type="submission" date="2016-02" db="EMBL/GenBank/DDBJ databases">
        <authorList>
            <person name="Wen L."/>
            <person name="He K."/>
            <person name="Yang H."/>
        </authorList>
    </citation>
    <scope>NUCLEOTIDE SEQUENCE [LARGE SCALE GENOMIC DNA]</scope>
    <source>
        <strain evidence="3 4">CZ1127</strain>
    </source>
</reference>
<dbReference type="GO" id="GO:0016787">
    <property type="term" value="F:hydrolase activity"/>
    <property type="evidence" value="ECO:0007669"/>
    <property type="project" value="InterPro"/>
</dbReference>
<dbReference type="AlphaFoldDB" id="A0A1B1Y5C9"/>